<sequence length="92" mass="10226">MKIPTTGPTSAEMPTNQMEMKLSIIPRLRSNAHQCNYQSCPAEVQLSRTKIDEYIGRGENVNTNVGGLEMTRPIMTSVEEVTATPMNENIPM</sequence>
<keyword evidence="2" id="KW-1185">Reference proteome</keyword>
<accession>A0AAP0IYA5</accession>
<dbReference type="Proteomes" id="UP001417504">
    <property type="component" value="Unassembled WGS sequence"/>
</dbReference>
<comment type="caution">
    <text evidence="1">The sequence shown here is derived from an EMBL/GenBank/DDBJ whole genome shotgun (WGS) entry which is preliminary data.</text>
</comment>
<protein>
    <submittedName>
        <fullName evidence="1">Uncharacterized protein</fullName>
    </submittedName>
</protein>
<gene>
    <name evidence="1" type="ORF">Sjap_013656</name>
</gene>
<organism evidence="1 2">
    <name type="scientific">Stephania japonica</name>
    <dbReference type="NCBI Taxonomy" id="461633"/>
    <lineage>
        <taxon>Eukaryota</taxon>
        <taxon>Viridiplantae</taxon>
        <taxon>Streptophyta</taxon>
        <taxon>Embryophyta</taxon>
        <taxon>Tracheophyta</taxon>
        <taxon>Spermatophyta</taxon>
        <taxon>Magnoliopsida</taxon>
        <taxon>Ranunculales</taxon>
        <taxon>Menispermaceae</taxon>
        <taxon>Menispermoideae</taxon>
        <taxon>Cissampelideae</taxon>
        <taxon>Stephania</taxon>
    </lineage>
</organism>
<dbReference type="AlphaFoldDB" id="A0AAP0IYA5"/>
<evidence type="ECO:0000313" key="1">
    <source>
        <dbReference type="EMBL" id="KAK9124054.1"/>
    </source>
</evidence>
<reference evidence="1 2" key="1">
    <citation type="submission" date="2024-01" db="EMBL/GenBank/DDBJ databases">
        <title>Genome assemblies of Stephania.</title>
        <authorList>
            <person name="Yang L."/>
        </authorList>
    </citation>
    <scope>NUCLEOTIDE SEQUENCE [LARGE SCALE GENOMIC DNA]</scope>
    <source>
        <strain evidence="1">QJT</strain>
        <tissue evidence="1">Leaf</tissue>
    </source>
</reference>
<evidence type="ECO:0000313" key="2">
    <source>
        <dbReference type="Proteomes" id="UP001417504"/>
    </source>
</evidence>
<proteinExistence type="predicted"/>
<name>A0AAP0IYA5_9MAGN</name>
<dbReference type="EMBL" id="JBBNAE010000005">
    <property type="protein sequence ID" value="KAK9124054.1"/>
    <property type="molecule type" value="Genomic_DNA"/>
</dbReference>